<dbReference type="PANTHER" id="PTHR48022:SF53">
    <property type="entry name" value="ALPHA-GLUCOSIDE TRANSPORTER, PUTATIVE (AFU_ORTHOLOGUE AFUA_3G01700)-RELATED"/>
    <property type="match status" value="1"/>
</dbReference>
<name>Q5K806_CRYD1</name>
<dbReference type="PROSITE" id="PS50850">
    <property type="entry name" value="MFS"/>
    <property type="match status" value="1"/>
</dbReference>
<feature type="transmembrane region" description="Helical" evidence="9">
    <location>
        <begin position="402"/>
        <end position="422"/>
    </location>
</feature>
<evidence type="ECO:0000256" key="9">
    <source>
        <dbReference type="SAM" id="Phobius"/>
    </source>
</evidence>
<feature type="transmembrane region" description="Helical" evidence="9">
    <location>
        <begin position="132"/>
        <end position="149"/>
    </location>
</feature>
<dbReference type="InterPro" id="IPR005829">
    <property type="entry name" value="Sugar_transporter_CS"/>
</dbReference>
<dbReference type="eggNOG" id="KOG0254">
    <property type="taxonomic scope" value="Eukaryota"/>
</dbReference>
<keyword evidence="3 8" id="KW-0813">Transport</keyword>
<evidence type="ECO:0000256" key="4">
    <source>
        <dbReference type="ARBA" id="ARBA00022692"/>
    </source>
</evidence>
<reference evidence="11 12" key="1">
    <citation type="journal article" date="2005" name="Science">
        <title>The genome of the basidiomycetous yeast and human pathogen Cryptococcus neoformans.</title>
        <authorList>
            <person name="Loftus B.J."/>
            <person name="Fung E."/>
            <person name="Roncaglia P."/>
            <person name="Rowley D."/>
            <person name="Amedeo P."/>
            <person name="Bruno D."/>
            <person name="Vamathevan J."/>
            <person name="Miranda M."/>
            <person name="Anderson I.J."/>
            <person name="Fraser J.A."/>
            <person name="Allen J.E."/>
            <person name="Bosdet I.E."/>
            <person name="Brent M.R."/>
            <person name="Chiu R."/>
            <person name="Doering T.L."/>
            <person name="Donlin M.J."/>
            <person name="D'Souza C.A."/>
            <person name="Fox D.S."/>
            <person name="Grinberg V."/>
            <person name="Fu J."/>
            <person name="Fukushima M."/>
            <person name="Haas B.J."/>
            <person name="Huang J.C."/>
            <person name="Janbon G."/>
            <person name="Jones S.J."/>
            <person name="Koo H.L."/>
            <person name="Krzywinski M.I."/>
            <person name="Kwon-Chung J.K."/>
            <person name="Lengeler K.B."/>
            <person name="Maiti R."/>
            <person name="Marra M.A."/>
            <person name="Marra R.E."/>
            <person name="Mathewson C.A."/>
            <person name="Mitchell T.G."/>
            <person name="Pertea M."/>
            <person name="Riggs F.R."/>
            <person name="Salzberg S.L."/>
            <person name="Schein J.E."/>
            <person name="Shvartsbeyn A."/>
            <person name="Shin H."/>
            <person name="Shumway M."/>
            <person name="Specht C.A."/>
            <person name="Suh B.B."/>
            <person name="Tenney A."/>
            <person name="Utterback T.R."/>
            <person name="Wickes B.L."/>
            <person name="Wortman J.R."/>
            <person name="Wye N.H."/>
            <person name="Kronstad J.W."/>
            <person name="Lodge J.K."/>
            <person name="Heitman J."/>
            <person name="Davis R.W."/>
            <person name="Fraser C.M."/>
            <person name="Hyman R.W."/>
        </authorList>
    </citation>
    <scope>NUCLEOTIDE SEQUENCE [LARGE SCALE GENOMIC DNA]</scope>
    <source>
        <strain evidence="12">JEC21 / ATCC MYA-565</strain>
    </source>
</reference>
<comment type="subcellular location">
    <subcellularLocation>
        <location evidence="1">Membrane</location>
        <topology evidence="1">Multi-pass membrane protein</topology>
    </subcellularLocation>
</comment>
<evidence type="ECO:0000256" key="1">
    <source>
        <dbReference type="ARBA" id="ARBA00004141"/>
    </source>
</evidence>
<dbReference type="InterPro" id="IPR036259">
    <property type="entry name" value="MFS_trans_sf"/>
</dbReference>
<comment type="catalytic activity">
    <reaction evidence="7">
        <text>myo-inositol(out) + H(+)(out) = myo-inositol(in) + H(+)(in)</text>
        <dbReference type="Rhea" id="RHEA:60364"/>
        <dbReference type="ChEBI" id="CHEBI:15378"/>
        <dbReference type="ChEBI" id="CHEBI:17268"/>
    </reaction>
</comment>
<dbReference type="PANTHER" id="PTHR48022">
    <property type="entry name" value="PLASTIDIC GLUCOSE TRANSPORTER 4"/>
    <property type="match status" value="1"/>
</dbReference>
<accession>Q5K806</accession>
<feature type="transmembrane region" description="Helical" evidence="9">
    <location>
        <begin position="476"/>
        <end position="492"/>
    </location>
</feature>
<dbReference type="PROSITE" id="PS00217">
    <property type="entry name" value="SUGAR_TRANSPORT_2"/>
    <property type="match status" value="1"/>
</dbReference>
<evidence type="ECO:0000256" key="5">
    <source>
        <dbReference type="ARBA" id="ARBA00022989"/>
    </source>
</evidence>
<keyword evidence="12" id="KW-1185">Reference proteome</keyword>
<dbReference type="InParanoid" id="Q5K806"/>
<organism evidence="11 12">
    <name type="scientific">Cryptococcus deneoformans (strain JEC21 / ATCC MYA-565)</name>
    <name type="common">Cryptococcus neoformans var. neoformans serotype D</name>
    <dbReference type="NCBI Taxonomy" id="214684"/>
    <lineage>
        <taxon>Eukaryota</taxon>
        <taxon>Fungi</taxon>
        <taxon>Dikarya</taxon>
        <taxon>Basidiomycota</taxon>
        <taxon>Agaricomycotina</taxon>
        <taxon>Tremellomycetes</taxon>
        <taxon>Tremellales</taxon>
        <taxon>Cryptococcaceae</taxon>
        <taxon>Cryptococcus</taxon>
        <taxon>Cryptococcus neoformans species complex</taxon>
    </lineage>
</organism>
<gene>
    <name evidence="11" type="ordered locus">CNM00630</name>
</gene>
<keyword evidence="6 9" id="KW-0472">Membrane</keyword>
<evidence type="ECO:0000256" key="3">
    <source>
        <dbReference type="ARBA" id="ARBA00022448"/>
    </source>
</evidence>
<dbReference type="InterPro" id="IPR020846">
    <property type="entry name" value="MFS_dom"/>
</dbReference>
<feature type="transmembrane region" description="Helical" evidence="9">
    <location>
        <begin position="229"/>
        <end position="250"/>
    </location>
</feature>
<evidence type="ECO:0000256" key="2">
    <source>
        <dbReference type="ARBA" id="ARBA00010992"/>
    </source>
</evidence>
<dbReference type="OrthoDB" id="6612291at2759"/>
<dbReference type="Gene3D" id="1.20.1250.20">
    <property type="entry name" value="MFS general substrate transporter like domains"/>
    <property type="match status" value="1"/>
</dbReference>
<dbReference type="EMBL" id="AE017353">
    <property type="protein sequence ID" value="AAW46830.1"/>
    <property type="molecule type" value="Genomic_DNA"/>
</dbReference>
<dbReference type="InterPro" id="IPR005828">
    <property type="entry name" value="MFS_sugar_transport-like"/>
</dbReference>
<feature type="domain" description="Major facilitator superfamily (MFS) profile" evidence="10">
    <location>
        <begin position="55"/>
        <end position="498"/>
    </location>
</feature>
<dbReference type="KEGG" id="cne:CNM00630"/>
<feature type="transmembrane region" description="Helical" evidence="9">
    <location>
        <begin position="345"/>
        <end position="368"/>
    </location>
</feature>
<dbReference type="GO" id="GO:0005351">
    <property type="term" value="F:carbohydrate:proton symporter activity"/>
    <property type="evidence" value="ECO:0000318"/>
    <property type="project" value="GO_Central"/>
</dbReference>
<feature type="transmembrane region" description="Helical" evidence="9">
    <location>
        <begin position="375"/>
        <end position="396"/>
    </location>
</feature>
<dbReference type="PaxDb" id="214684-Q5K806"/>
<dbReference type="GeneID" id="3255127"/>
<comment type="similarity">
    <text evidence="2 8">Belongs to the major facilitator superfamily. Sugar transporter (TC 2.A.1.1) family.</text>
</comment>
<dbReference type="GO" id="GO:0008643">
    <property type="term" value="P:carbohydrate transport"/>
    <property type="evidence" value="ECO:0000318"/>
    <property type="project" value="GO_Central"/>
</dbReference>
<dbReference type="FunFam" id="1.20.1250.20:FF:000078">
    <property type="entry name" value="MFS maltose transporter, putative"/>
    <property type="match status" value="1"/>
</dbReference>
<proteinExistence type="inferred from homology"/>
<dbReference type="GO" id="GO:0016020">
    <property type="term" value="C:membrane"/>
    <property type="evidence" value="ECO:0000318"/>
    <property type="project" value="GO_Central"/>
</dbReference>
<evidence type="ECO:0000256" key="7">
    <source>
        <dbReference type="ARBA" id="ARBA00049119"/>
    </source>
</evidence>
<feature type="transmembrane region" description="Helical" evidence="9">
    <location>
        <begin position="443"/>
        <end position="464"/>
    </location>
</feature>
<dbReference type="VEuPathDB" id="FungiDB:CNM00630"/>
<evidence type="ECO:0000256" key="8">
    <source>
        <dbReference type="RuleBase" id="RU003346"/>
    </source>
</evidence>
<dbReference type="InterPro" id="IPR003663">
    <property type="entry name" value="Sugar/inositol_transpt"/>
</dbReference>
<feature type="transmembrane region" description="Helical" evidence="9">
    <location>
        <begin position="313"/>
        <end position="333"/>
    </location>
</feature>
<protein>
    <submittedName>
        <fullName evidence="11">Trehalose transport-related protein, putative</fullName>
    </submittedName>
</protein>
<dbReference type="AlphaFoldDB" id="Q5K806"/>
<dbReference type="Proteomes" id="UP000002149">
    <property type="component" value="Chromosome 13"/>
</dbReference>
<dbReference type="NCBIfam" id="TIGR00879">
    <property type="entry name" value="SP"/>
    <property type="match status" value="1"/>
</dbReference>
<dbReference type="InterPro" id="IPR050360">
    <property type="entry name" value="MFS_Sugar_Transporters"/>
</dbReference>
<dbReference type="HOGENOM" id="CLU_001265_11_5_1"/>
<evidence type="ECO:0000256" key="6">
    <source>
        <dbReference type="ARBA" id="ARBA00023136"/>
    </source>
</evidence>
<dbReference type="SUPFAM" id="SSF103473">
    <property type="entry name" value="MFS general substrate transporter"/>
    <property type="match status" value="1"/>
</dbReference>
<keyword evidence="4 9" id="KW-0812">Transmembrane</keyword>
<accession>Q55IG5</accession>
<keyword evidence="5 9" id="KW-1133">Transmembrane helix</keyword>
<dbReference type="RefSeq" id="XP_568347.1">
    <property type="nucleotide sequence ID" value="XM_568347.2"/>
</dbReference>
<evidence type="ECO:0000313" key="11">
    <source>
        <dbReference type="EMBL" id="AAW46830.1"/>
    </source>
</evidence>
<sequence length="546" mass="60838">MLSHSDKTTRIAGKHAEQLFYADPTLVQSALSAAAAEKELGFKKTFRLYYKAALWSMALSLALVMEGYDVGIINSFWGQASFLNKFGSTAADGTKYIPANWQAALNNATSIGQMIGLAINGWAQPKFGSKKVYLTAMAVMVGTIFLPVFSTSLPMLFGGEILCGIPWGIFQTLSTAYAAEICPLAMRGYLTAFVNMCWGFGLLLSAGVVRASLELDSQWGWRIPFMIQWVWPVPLFVIACFAPESPWYLVKVGREDDARATTKRLAPSEYLTDQLVDQQIALMKHTIEMEKAETQGASFLDCFKGSNLRRTEIVMLVWIIQYWSGQNIINYATQYLQTGGMTEDGAFNMFLGITCCYIVGTAACWYTMHHFGRRSIYIAGVALMVVWHVIIGSLGTVNSTKATLAIGIVMVIINFSTNATFFPVTYTIAAEVPATRVRAKTMVLGRGVYLISSIICNQITPRMFSVSEWNWGAKSSFFWMGCCLISLVYLWFRLPETKGRMFSELDVLFANEVPARQFKHTIVDELSAVTEEKYTEKGEIEYQENA</sequence>
<feature type="transmembrane region" description="Helical" evidence="9">
    <location>
        <begin position="155"/>
        <end position="177"/>
    </location>
</feature>
<evidence type="ECO:0000259" key="10">
    <source>
        <dbReference type="PROSITE" id="PS50850"/>
    </source>
</evidence>
<dbReference type="OMA" id="WGAKTGM"/>
<evidence type="ECO:0000313" key="12">
    <source>
        <dbReference type="Proteomes" id="UP000002149"/>
    </source>
</evidence>
<feature type="transmembrane region" description="Helical" evidence="9">
    <location>
        <begin position="189"/>
        <end position="209"/>
    </location>
</feature>
<dbReference type="Pfam" id="PF00083">
    <property type="entry name" value="Sugar_tr"/>
    <property type="match status" value="1"/>
</dbReference>